<accession>A0AAN9SR50</accession>
<dbReference type="Pfam" id="PF03018">
    <property type="entry name" value="Dirigent"/>
    <property type="match status" value="1"/>
</dbReference>
<sequence length="183" mass="20277">MVSLLSLLFVFHLLVIMSSSIPTTSEKFAKESPIFPSTKPMEKLTQLHFYFHDHIKGKNPTSLIIVQPPTRFGTLYIMDDFLTEGPSPSSKLVGRSQGMYATSSQHGFDFFMATSFLFTEGIYNGSTLSIVGRNADMPTREIPIVGGTGVFRYARGSAWLTTYMFNVTSGVAIVEYNVSVVHV</sequence>
<comment type="subcellular location">
    <subcellularLocation>
        <location evidence="4">Secreted</location>
        <location evidence="4">Extracellular space</location>
        <location evidence="4">Apoplast</location>
    </subcellularLocation>
</comment>
<dbReference type="Proteomes" id="UP001386955">
    <property type="component" value="Unassembled WGS sequence"/>
</dbReference>
<keyword evidence="3 4" id="KW-0964">Secreted</keyword>
<reference evidence="5 6" key="1">
    <citation type="submission" date="2024-01" db="EMBL/GenBank/DDBJ databases">
        <title>The genomes of 5 underutilized Papilionoideae crops provide insights into root nodulation and disease resistanc.</title>
        <authorList>
            <person name="Jiang F."/>
        </authorList>
    </citation>
    <scope>NUCLEOTIDE SEQUENCE [LARGE SCALE GENOMIC DNA]</scope>
    <source>
        <strain evidence="5">DUOXIRENSHENG_FW03</strain>
        <tissue evidence="5">Leaves</tissue>
    </source>
</reference>
<comment type="caution">
    <text evidence="5">The sequence shown here is derived from an EMBL/GenBank/DDBJ whole genome shotgun (WGS) entry which is preliminary data.</text>
</comment>
<dbReference type="InterPro" id="IPR044859">
    <property type="entry name" value="Allene_oxi_cyc_Dirigent"/>
</dbReference>
<keyword evidence="6" id="KW-1185">Reference proteome</keyword>
<proteinExistence type="inferred from homology"/>
<dbReference type="EMBL" id="JAYMYS010000003">
    <property type="protein sequence ID" value="KAK7401310.1"/>
    <property type="molecule type" value="Genomic_DNA"/>
</dbReference>
<evidence type="ECO:0000313" key="6">
    <source>
        <dbReference type="Proteomes" id="UP001386955"/>
    </source>
</evidence>
<comment type="subunit">
    <text evidence="2 4">Homodimer.</text>
</comment>
<dbReference type="GO" id="GO:0009699">
    <property type="term" value="P:phenylpropanoid biosynthetic process"/>
    <property type="evidence" value="ECO:0007669"/>
    <property type="project" value="UniProtKB-ARBA"/>
</dbReference>
<evidence type="ECO:0000256" key="1">
    <source>
        <dbReference type="ARBA" id="ARBA00010746"/>
    </source>
</evidence>
<feature type="chain" id="PRO_5042673611" description="Dirigent protein" evidence="4">
    <location>
        <begin position="21"/>
        <end position="183"/>
    </location>
</feature>
<dbReference type="AlphaFoldDB" id="A0AAN9SR50"/>
<gene>
    <name evidence="5" type="ORF">VNO78_12687</name>
</gene>
<dbReference type="InterPro" id="IPR004265">
    <property type="entry name" value="Dirigent"/>
</dbReference>
<evidence type="ECO:0000256" key="3">
    <source>
        <dbReference type="ARBA" id="ARBA00022525"/>
    </source>
</evidence>
<feature type="signal peptide" evidence="4">
    <location>
        <begin position="1"/>
        <end position="20"/>
    </location>
</feature>
<organism evidence="5 6">
    <name type="scientific">Psophocarpus tetragonolobus</name>
    <name type="common">Winged bean</name>
    <name type="synonym">Dolichos tetragonolobus</name>
    <dbReference type="NCBI Taxonomy" id="3891"/>
    <lineage>
        <taxon>Eukaryota</taxon>
        <taxon>Viridiplantae</taxon>
        <taxon>Streptophyta</taxon>
        <taxon>Embryophyta</taxon>
        <taxon>Tracheophyta</taxon>
        <taxon>Spermatophyta</taxon>
        <taxon>Magnoliopsida</taxon>
        <taxon>eudicotyledons</taxon>
        <taxon>Gunneridae</taxon>
        <taxon>Pentapetalae</taxon>
        <taxon>rosids</taxon>
        <taxon>fabids</taxon>
        <taxon>Fabales</taxon>
        <taxon>Fabaceae</taxon>
        <taxon>Papilionoideae</taxon>
        <taxon>50 kb inversion clade</taxon>
        <taxon>NPAAA clade</taxon>
        <taxon>indigoferoid/millettioid clade</taxon>
        <taxon>Phaseoleae</taxon>
        <taxon>Psophocarpus</taxon>
    </lineage>
</organism>
<protein>
    <recommendedName>
        <fullName evidence="4">Dirigent protein</fullName>
    </recommendedName>
</protein>
<dbReference type="PANTHER" id="PTHR21495">
    <property type="entry name" value="NUCLEOPORIN-RELATED"/>
    <property type="match status" value="1"/>
</dbReference>
<keyword evidence="4" id="KW-0052">Apoplast</keyword>
<comment type="function">
    <text evidence="4">Dirigent proteins impart stereoselectivity on the phenoxy radical-coupling reaction, yielding optically active lignans from two molecules of coniferyl alcohol in the biosynthesis of lignans, flavonolignans, and alkaloids and thus plays a central role in plant secondary metabolism.</text>
</comment>
<comment type="similarity">
    <text evidence="1 4">Belongs to the plant dirigent protein family.</text>
</comment>
<evidence type="ECO:0000256" key="4">
    <source>
        <dbReference type="RuleBase" id="RU363099"/>
    </source>
</evidence>
<dbReference type="GO" id="GO:0048046">
    <property type="term" value="C:apoplast"/>
    <property type="evidence" value="ECO:0007669"/>
    <property type="project" value="UniProtKB-SubCell"/>
</dbReference>
<name>A0AAN9SR50_PSOTE</name>
<evidence type="ECO:0000256" key="2">
    <source>
        <dbReference type="ARBA" id="ARBA00011738"/>
    </source>
</evidence>
<evidence type="ECO:0000313" key="5">
    <source>
        <dbReference type="EMBL" id="KAK7401310.1"/>
    </source>
</evidence>
<dbReference type="Gene3D" id="2.40.480.10">
    <property type="entry name" value="Allene oxide cyclase-like"/>
    <property type="match status" value="1"/>
</dbReference>
<keyword evidence="4" id="KW-0732">Signal</keyword>